<dbReference type="Proteomes" id="UP000187203">
    <property type="component" value="Unassembled WGS sequence"/>
</dbReference>
<keyword evidence="1" id="KW-1133">Transmembrane helix</keyword>
<dbReference type="EMBL" id="AWUE01002966">
    <property type="protein sequence ID" value="OMP13884.1"/>
    <property type="molecule type" value="Genomic_DNA"/>
</dbReference>
<reference evidence="3" key="1">
    <citation type="submission" date="2013-09" db="EMBL/GenBank/DDBJ databases">
        <title>Corchorus olitorius genome sequencing.</title>
        <authorList>
            <person name="Alam M."/>
            <person name="Haque M.S."/>
            <person name="Islam M.S."/>
            <person name="Emdad E.M."/>
            <person name="Islam M.M."/>
            <person name="Ahmed B."/>
            <person name="Halim A."/>
            <person name="Hossen Q.M.M."/>
            <person name="Hossain M.Z."/>
            <person name="Ahmed R."/>
            <person name="Khan M.M."/>
            <person name="Islam R."/>
            <person name="Rashid M.M."/>
            <person name="Khan S.A."/>
            <person name="Rahman M.S."/>
            <person name="Alam M."/>
            <person name="Yahiya A.S."/>
            <person name="Khan M.S."/>
            <person name="Azam M.S."/>
            <person name="Haque T."/>
            <person name="Lashkar M.Z.H."/>
            <person name="Akhand A.I."/>
            <person name="Morshed G."/>
            <person name="Roy S."/>
            <person name="Uddin K.S."/>
            <person name="Rabeya T."/>
            <person name="Hossain A.S."/>
            <person name="Chowdhury A."/>
            <person name="Snigdha A.R."/>
            <person name="Mortoza M.S."/>
            <person name="Matin S.A."/>
            <person name="Hoque S.M.E."/>
            <person name="Islam M.K."/>
            <person name="Roy D.K."/>
            <person name="Haider R."/>
            <person name="Moosa M.M."/>
            <person name="Elias S.M."/>
            <person name="Hasan A.M."/>
            <person name="Jahan S."/>
            <person name="Shafiuddin M."/>
            <person name="Mahmood N."/>
            <person name="Shommy N.S."/>
        </authorList>
    </citation>
    <scope>NUCLEOTIDE SEQUENCE [LARGE SCALE GENOMIC DNA]</scope>
    <source>
        <strain evidence="3">cv. O-4</strain>
    </source>
</reference>
<feature type="transmembrane region" description="Helical" evidence="1">
    <location>
        <begin position="12"/>
        <end position="32"/>
    </location>
</feature>
<keyword evidence="1" id="KW-0812">Transmembrane</keyword>
<feature type="non-terminal residue" evidence="2">
    <location>
        <position position="1"/>
    </location>
</feature>
<accession>A0A1R3L3F9</accession>
<dbReference type="AlphaFoldDB" id="A0A1R3L3F9"/>
<keyword evidence="1" id="KW-0472">Membrane</keyword>
<organism evidence="2 3">
    <name type="scientific">Corchorus olitorius</name>
    <dbReference type="NCBI Taxonomy" id="93759"/>
    <lineage>
        <taxon>Eukaryota</taxon>
        <taxon>Viridiplantae</taxon>
        <taxon>Streptophyta</taxon>
        <taxon>Embryophyta</taxon>
        <taxon>Tracheophyta</taxon>
        <taxon>Spermatophyta</taxon>
        <taxon>Magnoliopsida</taxon>
        <taxon>eudicotyledons</taxon>
        <taxon>Gunneridae</taxon>
        <taxon>Pentapetalae</taxon>
        <taxon>rosids</taxon>
        <taxon>malvids</taxon>
        <taxon>Malvales</taxon>
        <taxon>Malvaceae</taxon>
        <taxon>Grewioideae</taxon>
        <taxon>Apeibeae</taxon>
        <taxon>Corchorus</taxon>
    </lineage>
</organism>
<evidence type="ECO:0000313" key="3">
    <source>
        <dbReference type="Proteomes" id="UP000187203"/>
    </source>
</evidence>
<evidence type="ECO:0000256" key="1">
    <source>
        <dbReference type="SAM" id="Phobius"/>
    </source>
</evidence>
<evidence type="ECO:0000313" key="2">
    <source>
        <dbReference type="EMBL" id="OMP13884.1"/>
    </source>
</evidence>
<protein>
    <submittedName>
        <fullName evidence="2">Uncharacterized protein</fullName>
    </submittedName>
</protein>
<gene>
    <name evidence="2" type="ORF">COLO4_00738</name>
</gene>
<keyword evidence="3" id="KW-1185">Reference proteome</keyword>
<comment type="caution">
    <text evidence="2">The sequence shown here is derived from an EMBL/GenBank/DDBJ whole genome shotgun (WGS) entry which is preliminary data.</text>
</comment>
<sequence>IWIGVIARNHPALLLYLLHLNDYLYLYVAIFLQQYPSLPNLSGDVFLLAEVLSDL</sequence>
<name>A0A1R3L3F9_9ROSI</name>
<proteinExistence type="predicted"/>